<dbReference type="RefSeq" id="WP_377140057.1">
    <property type="nucleotide sequence ID" value="NZ_JBHTIA010000003.1"/>
</dbReference>
<feature type="region of interest" description="Disordered" evidence="1">
    <location>
        <begin position="301"/>
        <end position="320"/>
    </location>
</feature>
<evidence type="ECO:0000313" key="4">
    <source>
        <dbReference type="Proteomes" id="UP001597073"/>
    </source>
</evidence>
<dbReference type="EMBL" id="JBHTIA010000003">
    <property type="protein sequence ID" value="MFD0764513.1"/>
    <property type="molecule type" value="Genomic_DNA"/>
</dbReference>
<comment type="caution">
    <text evidence="3">The sequence shown here is derived from an EMBL/GenBank/DDBJ whole genome shotgun (WGS) entry which is preliminary data.</text>
</comment>
<protein>
    <submittedName>
        <fullName evidence="3">Relaxase/mobilization nuclease domain-containing protein</fullName>
    </submittedName>
</protein>
<dbReference type="InterPro" id="IPR005094">
    <property type="entry name" value="Endonuclease_MobA/VirD2"/>
</dbReference>
<sequence>MIVKILAPSSGFTGVSYNTRKIDRNKGELMKTANFGPLQGLGQLKPKDYINYLTALSALNRNVRLPQFHAVISGKGRSYDKTTLTGIAESWLKEMGYGDQPYLIVYHKDTGNNHVHIVTSRVGHDGKKISSAYEHVRAQRTISKVLGYEMAMQYQFSTRAQFFMILESKGFPGTDPNEQQIRAKIDNYKPDKKIAADIAALLRQNRHLPGLDLFLKENHDIELLFHAAAGKQPYGYSIIDHRNLIVFKGSEVLPLKELLHSQGGNIYGPKNESERLTMTNDVAAQTPVYIGQVSIADDVDDQQIHGMRRKRQKKARTNTR</sequence>
<feature type="domain" description="MobA/VirD2-like nuclease" evidence="2">
    <location>
        <begin position="39"/>
        <end position="144"/>
    </location>
</feature>
<evidence type="ECO:0000313" key="3">
    <source>
        <dbReference type="EMBL" id="MFD0764513.1"/>
    </source>
</evidence>
<organism evidence="3 4">
    <name type="scientific">Mucilaginibacter lutimaris</name>
    <dbReference type="NCBI Taxonomy" id="931629"/>
    <lineage>
        <taxon>Bacteria</taxon>
        <taxon>Pseudomonadati</taxon>
        <taxon>Bacteroidota</taxon>
        <taxon>Sphingobacteriia</taxon>
        <taxon>Sphingobacteriales</taxon>
        <taxon>Sphingobacteriaceae</taxon>
        <taxon>Mucilaginibacter</taxon>
    </lineage>
</organism>
<feature type="compositionally biased region" description="Basic residues" evidence="1">
    <location>
        <begin position="306"/>
        <end position="320"/>
    </location>
</feature>
<evidence type="ECO:0000256" key="1">
    <source>
        <dbReference type="SAM" id="MobiDB-lite"/>
    </source>
</evidence>
<accession>A0ABW2ZE91</accession>
<name>A0ABW2ZE91_9SPHI</name>
<reference evidence="4" key="1">
    <citation type="journal article" date="2019" name="Int. J. Syst. Evol. Microbiol.">
        <title>The Global Catalogue of Microorganisms (GCM) 10K type strain sequencing project: providing services to taxonomists for standard genome sequencing and annotation.</title>
        <authorList>
            <consortium name="The Broad Institute Genomics Platform"/>
            <consortium name="The Broad Institute Genome Sequencing Center for Infectious Disease"/>
            <person name="Wu L."/>
            <person name="Ma J."/>
        </authorList>
    </citation>
    <scope>NUCLEOTIDE SEQUENCE [LARGE SCALE GENOMIC DNA]</scope>
    <source>
        <strain evidence="4">CCUG 60742</strain>
    </source>
</reference>
<gene>
    <name evidence="3" type="ORF">ACFQZI_06590</name>
</gene>
<proteinExistence type="predicted"/>
<keyword evidence="4" id="KW-1185">Reference proteome</keyword>
<dbReference type="Pfam" id="PF03432">
    <property type="entry name" value="Relaxase"/>
    <property type="match status" value="1"/>
</dbReference>
<dbReference type="Proteomes" id="UP001597073">
    <property type="component" value="Unassembled WGS sequence"/>
</dbReference>
<evidence type="ECO:0000259" key="2">
    <source>
        <dbReference type="Pfam" id="PF03432"/>
    </source>
</evidence>